<feature type="transmembrane region" description="Helical" evidence="7">
    <location>
        <begin position="7"/>
        <end position="28"/>
    </location>
</feature>
<evidence type="ECO:0000256" key="3">
    <source>
        <dbReference type="ARBA" id="ARBA00022475"/>
    </source>
</evidence>
<evidence type="ECO:0000256" key="1">
    <source>
        <dbReference type="ARBA" id="ARBA00004651"/>
    </source>
</evidence>
<protein>
    <submittedName>
        <fullName evidence="9">Na(+)/H(+) antiporter subunit B</fullName>
    </submittedName>
</protein>
<evidence type="ECO:0000256" key="5">
    <source>
        <dbReference type="ARBA" id="ARBA00022989"/>
    </source>
</evidence>
<reference evidence="9" key="1">
    <citation type="submission" date="2018-12" db="EMBL/GenBank/DDBJ databases">
        <authorList>
            <person name="Sun L."/>
            <person name="Chen Z."/>
        </authorList>
    </citation>
    <scope>NUCLEOTIDE SEQUENCE [LARGE SCALE GENOMIC DNA]</scope>
    <source>
        <strain evidence="9">DSM 16012</strain>
    </source>
</reference>
<dbReference type="RefSeq" id="WP_120074759.1">
    <property type="nucleotide sequence ID" value="NZ_CP126113.1"/>
</dbReference>
<feature type="transmembrane region" description="Helical" evidence="7">
    <location>
        <begin position="34"/>
        <end position="53"/>
    </location>
</feature>
<evidence type="ECO:0000256" key="4">
    <source>
        <dbReference type="ARBA" id="ARBA00022692"/>
    </source>
</evidence>
<feature type="transmembrane region" description="Helical" evidence="7">
    <location>
        <begin position="74"/>
        <end position="94"/>
    </location>
</feature>
<dbReference type="InterPro" id="IPR007182">
    <property type="entry name" value="MnhB"/>
</dbReference>
<proteinExistence type="inferred from homology"/>
<sequence>MKINDVILETVTKIVVFIILTVAVYLFFSGHNSPGGGFIGGLVLASAFVLLLLASDIETVQKGIPFDFKRVAALGVFISVTTGLGALLFGAPFLTQSHFTFHLPYFGETEFATITIFEAGVALTVVGVVVSIILSISEDV</sequence>
<evidence type="ECO:0000256" key="7">
    <source>
        <dbReference type="SAM" id="Phobius"/>
    </source>
</evidence>
<comment type="similarity">
    <text evidence="2">Belongs to the CPA3 antiporters (TC 2.A.63) subunit B family.</text>
</comment>
<comment type="subcellular location">
    <subcellularLocation>
        <location evidence="1">Cell membrane</location>
        <topology evidence="1">Multi-pass membrane protein</topology>
    </subcellularLocation>
</comment>
<keyword evidence="6 7" id="KW-0472">Membrane</keyword>
<dbReference type="GO" id="GO:0005886">
    <property type="term" value="C:plasma membrane"/>
    <property type="evidence" value="ECO:0007669"/>
    <property type="project" value="UniProtKB-SubCell"/>
</dbReference>
<accession>A0A443IMR2</accession>
<feature type="domain" description="Na+/H+ antiporter MnhB subunit-related protein" evidence="8">
    <location>
        <begin position="7"/>
        <end position="130"/>
    </location>
</feature>
<organism evidence="9 10">
    <name type="scientific">Siminovitchia fortis</name>
    <dbReference type="NCBI Taxonomy" id="254758"/>
    <lineage>
        <taxon>Bacteria</taxon>
        <taxon>Bacillati</taxon>
        <taxon>Bacillota</taxon>
        <taxon>Bacilli</taxon>
        <taxon>Bacillales</taxon>
        <taxon>Bacillaceae</taxon>
        <taxon>Siminovitchia</taxon>
    </lineage>
</organism>
<evidence type="ECO:0000256" key="6">
    <source>
        <dbReference type="ARBA" id="ARBA00023136"/>
    </source>
</evidence>
<dbReference type="AlphaFoldDB" id="A0A443IMR2"/>
<keyword evidence="5 7" id="KW-1133">Transmembrane helix</keyword>
<feature type="transmembrane region" description="Helical" evidence="7">
    <location>
        <begin position="114"/>
        <end position="136"/>
    </location>
</feature>
<evidence type="ECO:0000313" key="10">
    <source>
        <dbReference type="Proteomes" id="UP000273811"/>
    </source>
</evidence>
<keyword evidence="4 7" id="KW-0812">Transmembrane</keyword>
<evidence type="ECO:0000313" key="9">
    <source>
        <dbReference type="EMBL" id="RWR06518.1"/>
    </source>
</evidence>
<dbReference type="Proteomes" id="UP000273811">
    <property type="component" value="Unassembled WGS sequence"/>
</dbReference>
<dbReference type="PANTHER" id="PTHR33932:SF4">
    <property type="entry name" value="NA(+)_H(+) ANTIPORTER SUBUNIT B"/>
    <property type="match status" value="1"/>
</dbReference>
<evidence type="ECO:0000256" key="2">
    <source>
        <dbReference type="ARBA" id="ARBA00009425"/>
    </source>
</evidence>
<dbReference type="Pfam" id="PF04039">
    <property type="entry name" value="MnhB"/>
    <property type="match status" value="1"/>
</dbReference>
<gene>
    <name evidence="9" type="ORF">D4N35_014055</name>
</gene>
<dbReference type="EMBL" id="QYTU02000035">
    <property type="protein sequence ID" value="RWR06518.1"/>
    <property type="molecule type" value="Genomic_DNA"/>
</dbReference>
<name>A0A443IMR2_9BACI</name>
<keyword evidence="10" id="KW-1185">Reference proteome</keyword>
<dbReference type="InterPro" id="IPR050622">
    <property type="entry name" value="CPA3_antiporter_subunitB"/>
</dbReference>
<evidence type="ECO:0000259" key="8">
    <source>
        <dbReference type="Pfam" id="PF04039"/>
    </source>
</evidence>
<comment type="caution">
    <text evidence="9">The sequence shown here is derived from an EMBL/GenBank/DDBJ whole genome shotgun (WGS) entry which is preliminary data.</text>
</comment>
<dbReference type="PANTHER" id="PTHR33932">
    <property type="entry name" value="NA(+)/H(+) ANTIPORTER SUBUNIT B"/>
    <property type="match status" value="1"/>
</dbReference>
<dbReference type="NCBIfam" id="NF009223">
    <property type="entry name" value="PRK12573.1"/>
    <property type="match status" value="1"/>
</dbReference>
<dbReference type="OrthoDB" id="9798859at2"/>
<keyword evidence="3" id="KW-1003">Cell membrane</keyword>